<dbReference type="eggNOG" id="COG2890">
    <property type="taxonomic scope" value="Bacteria"/>
</dbReference>
<evidence type="ECO:0000313" key="7">
    <source>
        <dbReference type="EMBL" id="EID56472.1"/>
    </source>
</evidence>
<dbReference type="STRING" id="882086.SacxiDRAFT_4291"/>
<evidence type="ECO:0000256" key="2">
    <source>
        <dbReference type="ARBA" id="ARBA00022603"/>
    </source>
</evidence>
<keyword evidence="2" id="KW-0489">Methyltransferase</keyword>
<protein>
    <recommendedName>
        <fullName evidence="1">peptide chain release factor N(5)-glutamine methyltransferase</fullName>
        <ecNumber evidence="1">2.1.1.297</ecNumber>
    </recommendedName>
</protein>
<dbReference type="PANTHER" id="PTHR18895">
    <property type="entry name" value="HEMK METHYLTRANSFERASE"/>
    <property type="match status" value="1"/>
</dbReference>
<comment type="catalytic activity">
    <reaction evidence="5">
        <text>L-glutaminyl-[peptide chain release factor] + S-adenosyl-L-methionine = N(5)-methyl-L-glutaminyl-[peptide chain release factor] + S-adenosyl-L-homocysteine + H(+)</text>
        <dbReference type="Rhea" id="RHEA:42896"/>
        <dbReference type="Rhea" id="RHEA-COMP:10271"/>
        <dbReference type="Rhea" id="RHEA-COMP:10272"/>
        <dbReference type="ChEBI" id="CHEBI:15378"/>
        <dbReference type="ChEBI" id="CHEBI:30011"/>
        <dbReference type="ChEBI" id="CHEBI:57856"/>
        <dbReference type="ChEBI" id="CHEBI:59789"/>
        <dbReference type="ChEBI" id="CHEBI:61891"/>
        <dbReference type="EC" id="2.1.1.297"/>
    </reaction>
</comment>
<dbReference type="InterPro" id="IPR007848">
    <property type="entry name" value="Small_mtfrase_dom"/>
</dbReference>
<dbReference type="InterPro" id="IPR004556">
    <property type="entry name" value="HemK-like"/>
</dbReference>
<keyword evidence="4" id="KW-0949">S-adenosyl-L-methionine</keyword>
<evidence type="ECO:0000313" key="8">
    <source>
        <dbReference type="Proteomes" id="UP000004691"/>
    </source>
</evidence>
<dbReference type="HOGENOM" id="CLU_018398_4_2_11"/>
<dbReference type="InterPro" id="IPR050320">
    <property type="entry name" value="N5-glutamine_MTase"/>
</dbReference>
<dbReference type="SUPFAM" id="SSF53335">
    <property type="entry name" value="S-adenosyl-L-methionine-dependent methyltransferases"/>
    <property type="match status" value="1"/>
</dbReference>
<sequence length="273" mass="27849">MGCECCGSAATAAYPAGMTDTGLVVERLRAAGCVFAEEEAGLLADAAADAEGLESLVSRRVSGVPLEHLLGWVEFGGLRVVVEPGVFVPRRRTEFLAESAVALAGAGSVVVDLCCGAGAIAAVVAARVPGVRVFAADVDPVAVRCARRTLAGAGAEVWEGDFDAALPEKLAGRVDVLVANVPYVPSAAVRWMPPEAREHEPLAALDGGRDGLAMVRRLLGVAPWWLGGGGRVLFEVGVSQVDAAVAAAEAAGLVPEVRSCAERDATVVSALSP</sequence>
<dbReference type="GO" id="GO:0032259">
    <property type="term" value="P:methylation"/>
    <property type="evidence" value="ECO:0007669"/>
    <property type="project" value="UniProtKB-KW"/>
</dbReference>
<feature type="domain" description="Methyltransferase small" evidence="6">
    <location>
        <begin position="79"/>
        <end position="185"/>
    </location>
</feature>
<dbReference type="NCBIfam" id="TIGR03704">
    <property type="entry name" value="PrmC_rel_meth"/>
    <property type="match status" value="1"/>
</dbReference>
<dbReference type="EC" id="2.1.1.297" evidence="1"/>
<dbReference type="AlphaFoldDB" id="I0V8L9"/>
<evidence type="ECO:0000256" key="4">
    <source>
        <dbReference type="ARBA" id="ARBA00022691"/>
    </source>
</evidence>
<evidence type="ECO:0000256" key="5">
    <source>
        <dbReference type="ARBA" id="ARBA00048391"/>
    </source>
</evidence>
<dbReference type="Gene3D" id="3.40.50.150">
    <property type="entry name" value="Vaccinia Virus protein VP39"/>
    <property type="match status" value="1"/>
</dbReference>
<proteinExistence type="predicted"/>
<name>I0V8L9_9PSEU</name>
<evidence type="ECO:0000259" key="6">
    <source>
        <dbReference type="Pfam" id="PF05175"/>
    </source>
</evidence>
<dbReference type="GO" id="GO:0102559">
    <property type="term" value="F:peptide chain release factor N(5)-glutamine methyltransferase activity"/>
    <property type="evidence" value="ECO:0007669"/>
    <property type="project" value="UniProtKB-EC"/>
</dbReference>
<gene>
    <name evidence="7" type="ORF">SacxiDRAFT_4291</name>
</gene>
<dbReference type="InterPro" id="IPR029063">
    <property type="entry name" value="SAM-dependent_MTases_sf"/>
</dbReference>
<evidence type="ECO:0000256" key="3">
    <source>
        <dbReference type="ARBA" id="ARBA00022679"/>
    </source>
</evidence>
<dbReference type="Pfam" id="PF05175">
    <property type="entry name" value="MTS"/>
    <property type="match status" value="1"/>
</dbReference>
<organism evidence="7 8">
    <name type="scientific">Saccharomonospora xinjiangensis XJ-54</name>
    <dbReference type="NCBI Taxonomy" id="882086"/>
    <lineage>
        <taxon>Bacteria</taxon>
        <taxon>Bacillati</taxon>
        <taxon>Actinomycetota</taxon>
        <taxon>Actinomycetes</taxon>
        <taxon>Pseudonocardiales</taxon>
        <taxon>Pseudonocardiaceae</taxon>
        <taxon>Saccharomonospora</taxon>
    </lineage>
</organism>
<reference evidence="7 8" key="1">
    <citation type="submission" date="2012-01" db="EMBL/GenBank/DDBJ databases">
        <title>Improved High-Quality Draft sequence of Saccharomonospora xinjiangensis XJ-54.</title>
        <authorList>
            <consortium name="US DOE Joint Genome Institute"/>
            <person name="Lucas S."/>
            <person name="Han J."/>
            <person name="Lapidus A."/>
            <person name="Cheng J.-F."/>
            <person name="Goodwin L."/>
            <person name="Pitluck S."/>
            <person name="Peters L."/>
            <person name="Mikhailova N."/>
            <person name="Teshima H."/>
            <person name="Detter J.C."/>
            <person name="Han C."/>
            <person name="Tapia R."/>
            <person name="Land M."/>
            <person name="Hauser L."/>
            <person name="Kyrpides N."/>
            <person name="Ivanova N."/>
            <person name="Pagani I."/>
            <person name="Brambilla E.-M."/>
            <person name="Klenk H.-P."/>
            <person name="Woyke T."/>
        </authorList>
    </citation>
    <scope>NUCLEOTIDE SEQUENCE [LARGE SCALE GENOMIC DNA]</scope>
    <source>
        <strain evidence="7 8">XJ-54</strain>
    </source>
</reference>
<accession>I0V8L9</accession>
<keyword evidence="8" id="KW-1185">Reference proteome</keyword>
<dbReference type="Proteomes" id="UP000004691">
    <property type="component" value="Unassembled WGS sequence"/>
</dbReference>
<dbReference type="NCBIfam" id="TIGR00536">
    <property type="entry name" value="hemK_fam"/>
    <property type="match status" value="1"/>
</dbReference>
<dbReference type="EMBL" id="JH636049">
    <property type="protein sequence ID" value="EID56472.1"/>
    <property type="molecule type" value="Genomic_DNA"/>
</dbReference>
<dbReference type="PANTHER" id="PTHR18895:SF74">
    <property type="entry name" value="MTRF1L RELEASE FACTOR GLUTAMINE METHYLTRANSFERASE"/>
    <property type="match status" value="1"/>
</dbReference>
<evidence type="ECO:0000256" key="1">
    <source>
        <dbReference type="ARBA" id="ARBA00012771"/>
    </source>
</evidence>
<keyword evidence="3" id="KW-0808">Transferase</keyword>
<dbReference type="InterPro" id="IPR022446">
    <property type="entry name" value="MeTrfrase_put"/>
</dbReference>